<accession>A0A5D3CLD7</accession>
<sequence length="277" mass="32111">MAHFLPCKKTNDAVYIANLFFREIVRLHGIPKSIVSDRDVKFLSHFWQALWKKLDTTLKFSTTAHPQTNGQTEVTNRTLGNLICPLSGSKPKQWNLALAQAEFTFNNMKNRSTGRCPFEIVYARSPRLTFDLSNLPSNVDISNEVENMIDRIQNLHKEPYRQQSVANRCCEKLSPRYFGPYMVLGRVGEVAYLLDLPEIAKIHSVFHVSQLKKAMGDKHQIQPDIAMLNDQMELVLEPENVTQLRWNDTERDWEYLVQWKDQPSHEATWESYAMLAN</sequence>
<dbReference type="Proteomes" id="UP000321947">
    <property type="component" value="Unassembled WGS sequence"/>
</dbReference>
<dbReference type="Gene3D" id="3.30.420.10">
    <property type="entry name" value="Ribonuclease H-like superfamily/Ribonuclease H"/>
    <property type="match status" value="1"/>
</dbReference>
<dbReference type="InterPro" id="IPR012337">
    <property type="entry name" value="RNaseH-like_sf"/>
</dbReference>
<evidence type="ECO:0000313" key="4">
    <source>
        <dbReference type="EMBL" id="TYK12230.1"/>
    </source>
</evidence>
<dbReference type="AlphaFoldDB" id="A0A5D3CLD7"/>
<evidence type="ECO:0000313" key="5">
    <source>
        <dbReference type="Proteomes" id="UP000321393"/>
    </source>
</evidence>
<reference evidence="5 6" key="1">
    <citation type="submission" date="2019-08" db="EMBL/GenBank/DDBJ databases">
        <title>Draft genome sequences of two oriental melons (Cucumis melo L. var makuwa).</title>
        <authorList>
            <person name="Kwon S.-Y."/>
        </authorList>
    </citation>
    <scope>NUCLEOTIDE SEQUENCE [LARGE SCALE GENOMIC DNA]</scope>
    <source>
        <strain evidence="6">cv. Chang Bougi</strain>
        <strain evidence="5">cv. SW 3</strain>
        <tissue evidence="4">Leaf</tissue>
    </source>
</reference>
<feature type="domain" description="Chromo" evidence="1">
    <location>
        <begin position="236"/>
        <end position="277"/>
    </location>
</feature>
<dbReference type="OrthoDB" id="4369127at2759"/>
<dbReference type="SUPFAM" id="SSF53098">
    <property type="entry name" value="Ribonuclease H-like"/>
    <property type="match status" value="1"/>
</dbReference>
<name>A0A5D3CLD7_CUCMM</name>
<dbReference type="GO" id="GO:0003676">
    <property type="term" value="F:nucleic acid binding"/>
    <property type="evidence" value="ECO:0007669"/>
    <property type="project" value="InterPro"/>
</dbReference>
<dbReference type="InterPro" id="IPR023780">
    <property type="entry name" value="Chromo_domain"/>
</dbReference>
<dbReference type="Pfam" id="PF24626">
    <property type="entry name" value="SH3_Tf2-1"/>
    <property type="match status" value="1"/>
</dbReference>
<dbReference type="PANTHER" id="PTHR35046:SF26">
    <property type="entry name" value="RNA-DIRECTED DNA POLYMERASE"/>
    <property type="match status" value="1"/>
</dbReference>
<evidence type="ECO:0000259" key="1">
    <source>
        <dbReference type="PROSITE" id="PS50013"/>
    </source>
</evidence>
<comment type="caution">
    <text evidence="4">The sequence shown here is derived from an EMBL/GenBank/DDBJ whole genome shotgun (WGS) entry which is preliminary data.</text>
</comment>
<evidence type="ECO:0000259" key="2">
    <source>
        <dbReference type="PROSITE" id="PS50994"/>
    </source>
</evidence>
<protein>
    <submittedName>
        <fullName evidence="4">Transposon Ty3-G Gag-Pol polyprotein</fullName>
    </submittedName>
</protein>
<proteinExistence type="predicted"/>
<dbReference type="EMBL" id="SSTE01011134">
    <property type="protein sequence ID" value="KAA0051932.1"/>
    <property type="molecule type" value="Genomic_DNA"/>
</dbReference>
<dbReference type="InterPro" id="IPR001584">
    <property type="entry name" value="Integrase_cat-core"/>
</dbReference>
<dbReference type="SUPFAM" id="SSF54160">
    <property type="entry name" value="Chromo domain-like"/>
    <property type="match status" value="1"/>
</dbReference>
<dbReference type="InterPro" id="IPR036397">
    <property type="entry name" value="RNaseH_sf"/>
</dbReference>
<dbReference type="PROSITE" id="PS50013">
    <property type="entry name" value="CHROMO_2"/>
    <property type="match status" value="1"/>
</dbReference>
<evidence type="ECO:0000313" key="3">
    <source>
        <dbReference type="EMBL" id="KAA0051932.1"/>
    </source>
</evidence>
<dbReference type="PANTHER" id="PTHR35046">
    <property type="entry name" value="ZINC KNUCKLE (CCHC-TYPE) FAMILY PROTEIN"/>
    <property type="match status" value="1"/>
</dbReference>
<organism evidence="4 6">
    <name type="scientific">Cucumis melo var. makuwa</name>
    <name type="common">Oriental melon</name>
    <dbReference type="NCBI Taxonomy" id="1194695"/>
    <lineage>
        <taxon>Eukaryota</taxon>
        <taxon>Viridiplantae</taxon>
        <taxon>Streptophyta</taxon>
        <taxon>Embryophyta</taxon>
        <taxon>Tracheophyta</taxon>
        <taxon>Spermatophyta</taxon>
        <taxon>Magnoliopsida</taxon>
        <taxon>eudicotyledons</taxon>
        <taxon>Gunneridae</taxon>
        <taxon>Pentapetalae</taxon>
        <taxon>rosids</taxon>
        <taxon>fabids</taxon>
        <taxon>Cucurbitales</taxon>
        <taxon>Cucurbitaceae</taxon>
        <taxon>Benincaseae</taxon>
        <taxon>Cucumis</taxon>
    </lineage>
</organism>
<dbReference type="GO" id="GO:0015074">
    <property type="term" value="P:DNA integration"/>
    <property type="evidence" value="ECO:0007669"/>
    <property type="project" value="InterPro"/>
</dbReference>
<dbReference type="Proteomes" id="UP000321393">
    <property type="component" value="Unassembled WGS sequence"/>
</dbReference>
<dbReference type="Pfam" id="PF00385">
    <property type="entry name" value="Chromo"/>
    <property type="match status" value="1"/>
</dbReference>
<evidence type="ECO:0000313" key="6">
    <source>
        <dbReference type="Proteomes" id="UP000321947"/>
    </source>
</evidence>
<feature type="domain" description="Integrase catalytic" evidence="2">
    <location>
        <begin position="1"/>
        <end position="125"/>
    </location>
</feature>
<dbReference type="Gene3D" id="2.40.50.40">
    <property type="match status" value="1"/>
</dbReference>
<dbReference type="EMBL" id="SSTD01010190">
    <property type="protein sequence ID" value="TYK12230.1"/>
    <property type="molecule type" value="Genomic_DNA"/>
</dbReference>
<dbReference type="InterPro" id="IPR056924">
    <property type="entry name" value="SH3_Tf2-1"/>
</dbReference>
<gene>
    <name evidence="4" type="ORF">E5676_scaffold769G00340</name>
    <name evidence="3" type="ORF">E6C27_scaffold60G003890</name>
</gene>
<dbReference type="PROSITE" id="PS50994">
    <property type="entry name" value="INTEGRASE"/>
    <property type="match status" value="1"/>
</dbReference>
<dbReference type="InterPro" id="IPR016197">
    <property type="entry name" value="Chromo-like_dom_sf"/>
</dbReference>
<dbReference type="InterPro" id="IPR000953">
    <property type="entry name" value="Chromo/chromo_shadow_dom"/>
</dbReference>